<sequence length="158" mass="18070">MPLLTDLPSEVRCKIWDYCIDKNLQVGSEPSASLNTVYFTPDLPRALLAINEQTRREAQSRTTWRVGVNIPDCTPGEADTRTAEEFDTAANVHTDAIWHCKGIRLEFMVHQSYAEGCSMRQILKLATFETVDLFLLSLAEIDVEPDFHLRLKKDETRR</sequence>
<evidence type="ECO:0000313" key="1">
    <source>
        <dbReference type="EMBL" id="MDI1492367.1"/>
    </source>
</evidence>
<accession>A0AA43QU93</accession>
<protein>
    <submittedName>
        <fullName evidence="1">Uncharacterized protein</fullName>
    </submittedName>
</protein>
<evidence type="ECO:0000313" key="2">
    <source>
        <dbReference type="Proteomes" id="UP001161017"/>
    </source>
</evidence>
<keyword evidence="2" id="KW-1185">Reference proteome</keyword>
<proteinExistence type="predicted"/>
<comment type="caution">
    <text evidence="1">The sequence shown here is derived from an EMBL/GenBank/DDBJ whole genome shotgun (WGS) entry which is preliminary data.</text>
</comment>
<reference evidence="1" key="1">
    <citation type="journal article" date="2023" name="Genome Biol. Evol.">
        <title>First Whole Genome Sequence and Flow Cytometry Genome Size Data for the Lichen-Forming Fungus Ramalina farinacea (Ascomycota).</title>
        <authorList>
            <person name="Llewellyn T."/>
            <person name="Mian S."/>
            <person name="Hill R."/>
            <person name="Leitch I.J."/>
            <person name="Gaya E."/>
        </authorList>
    </citation>
    <scope>NUCLEOTIDE SEQUENCE</scope>
    <source>
        <strain evidence="1">LIQ254RAFAR</strain>
    </source>
</reference>
<dbReference type="EMBL" id="JAPUFD010000018">
    <property type="protein sequence ID" value="MDI1492367.1"/>
    <property type="molecule type" value="Genomic_DNA"/>
</dbReference>
<organism evidence="1 2">
    <name type="scientific">Ramalina farinacea</name>
    <dbReference type="NCBI Taxonomy" id="258253"/>
    <lineage>
        <taxon>Eukaryota</taxon>
        <taxon>Fungi</taxon>
        <taxon>Dikarya</taxon>
        <taxon>Ascomycota</taxon>
        <taxon>Pezizomycotina</taxon>
        <taxon>Lecanoromycetes</taxon>
        <taxon>OSLEUM clade</taxon>
        <taxon>Lecanoromycetidae</taxon>
        <taxon>Lecanorales</taxon>
        <taxon>Lecanorineae</taxon>
        <taxon>Ramalinaceae</taxon>
        <taxon>Ramalina</taxon>
    </lineage>
</organism>
<gene>
    <name evidence="1" type="ORF">OHK93_003581</name>
</gene>
<dbReference type="AlphaFoldDB" id="A0AA43QU93"/>
<dbReference type="Proteomes" id="UP001161017">
    <property type="component" value="Unassembled WGS sequence"/>
</dbReference>
<name>A0AA43QU93_9LECA</name>